<dbReference type="EMBL" id="CSTE01000002">
    <property type="protein sequence ID" value="CQR50553.1"/>
    <property type="molecule type" value="Genomic_DNA"/>
</dbReference>
<dbReference type="InterPro" id="IPR036320">
    <property type="entry name" value="Glycosyl_Trfase_fam3_N_dom_sf"/>
</dbReference>
<dbReference type="InterPro" id="IPR000312">
    <property type="entry name" value="Glycosyl_Trfase_fam3"/>
</dbReference>
<dbReference type="GO" id="GO:0005829">
    <property type="term" value="C:cytosol"/>
    <property type="evidence" value="ECO:0007669"/>
    <property type="project" value="TreeGrafter"/>
</dbReference>
<dbReference type="NCBIfam" id="NF003338">
    <property type="entry name" value="PRK04350.1"/>
    <property type="match status" value="1"/>
</dbReference>
<dbReference type="InterPro" id="IPR000053">
    <property type="entry name" value="Thymidine/pyrmidine_PPase"/>
</dbReference>
<dbReference type="GO" id="GO:0016763">
    <property type="term" value="F:pentosyltransferase activity"/>
    <property type="evidence" value="ECO:0007669"/>
    <property type="project" value="InterPro"/>
</dbReference>
<dbReference type="SUPFAM" id="SSF52418">
    <property type="entry name" value="Nucleoside phosphorylase/phosphoribosyltransferase catalytic domain"/>
    <property type="match status" value="1"/>
</dbReference>
<dbReference type="PANTHER" id="PTHR10515">
    <property type="entry name" value="THYMIDINE PHOSPHORYLASE"/>
    <property type="match status" value="1"/>
</dbReference>
<dbReference type="Pfam" id="PF00591">
    <property type="entry name" value="Glycos_transf_3"/>
    <property type="match status" value="1"/>
</dbReference>
<gene>
    <name evidence="5" type="primary">pdp</name>
    <name evidence="5" type="ORF">BN996_02035</name>
</gene>
<name>A0A0D6JSC7_9EURY</name>
<dbReference type="PANTHER" id="PTHR10515:SF0">
    <property type="entry name" value="THYMIDINE PHOSPHORYLASE"/>
    <property type="match status" value="1"/>
</dbReference>
<dbReference type="SUPFAM" id="SSF54680">
    <property type="entry name" value="Pyrimidine nucleoside phosphorylase C-terminal domain"/>
    <property type="match status" value="1"/>
</dbReference>
<dbReference type="PROSITE" id="PS00647">
    <property type="entry name" value="THYMID_PHOSPHORYLASE"/>
    <property type="match status" value="1"/>
</dbReference>
<evidence type="ECO:0000256" key="3">
    <source>
        <dbReference type="NCBIfam" id="TIGR03327"/>
    </source>
</evidence>
<dbReference type="NCBIfam" id="TIGR03327">
    <property type="entry name" value="AMP_phos"/>
    <property type="match status" value="1"/>
</dbReference>
<keyword evidence="6" id="KW-1185">Reference proteome</keyword>
<dbReference type="GO" id="GO:0046125">
    <property type="term" value="P:pyrimidine deoxyribonucleoside metabolic process"/>
    <property type="evidence" value="ECO:0007669"/>
    <property type="project" value="InterPro"/>
</dbReference>
<dbReference type="InterPro" id="IPR013466">
    <property type="entry name" value="Thymidine/AMP_Pase"/>
</dbReference>
<dbReference type="Pfam" id="PF07831">
    <property type="entry name" value="PYNP_C"/>
    <property type="match status" value="1"/>
</dbReference>
<feature type="domain" description="Pyrimidine nucleoside phosphorylase C-terminal" evidence="4">
    <location>
        <begin position="413"/>
        <end position="480"/>
    </location>
</feature>
<protein>
    <recommendedName>
        <fullName evidence="3">AMP phosphorylase</fullName>
        <ecNumber evidence="3">2.4.2.57</ecNumber>
    </recommendedName>
</protein>
<evidence type="ECO:0000313" key="6">
    <source>
        <dbReference type="Proteomes" id="UP000198902"/>
    </source>
</evidence>
<dbReference type="OrthoDB" id="9827at2157"/>
<dbReference type="Gene3D" id="2.40.40.20">
    <property type="match status" value="1"/>
</dbReference>
<dbReference type="InterPro" id="IPR017459">
    <property type="entry name" value="Glycosyl_Trfase_fam3_N_dom"/>
</dbReference>
<dbReference type="NCBIfam" id="TIGR02645">
    <property type="entry name" value="ARCH_P_rylase"/>
    <property type="match status" value="1"/>
</dbReference>
<dbReference type="InterPro" id="IPR036566">
    <property type="entry name" value="PYNP-like_C_sf"/>
</dbReference>
<evidence type="ECO:0000259" key="4">
    <source>
        <dbReference type="SMART" id="SM00941"/>
    </source>
</evidence>
<keyword evidence="2" id="KW-0808">Transferase</keyword>
<evidence type="ECO:0000256" key="1">
    <source>
        <dbReference type="ARBA" id="ARBA00022676"/>
    </source>
</evidence>
<dbReference type="Gene3D" id="1.20.970.50">
    <property type="match status" value="1"/>
</dbReference>
<dbReference type="AlphaFoldDB" id="A0A0D6JSC7"/>
<dbReference type="Proteomes" id="UP000198902">
    <property type="component" value="Unassembled WGS sequence"/>
</dbReference>
<dbReference type="Pfam" id="PF02885">
    <property type="entry name" value="Glycos_trans_3N"/>
    <property type="match status" value="1"/>
</dbReference>
<reference evidence="6" key="1">
    <citation type="submission" date="2015-03" db="EMBL/GenBank/DDBJ databases">
        <authorList>
            <person name="Urmite Genomes"/>
        </authorList>
    </citation>
    <scope>NUCLEOTIDE SEQUENCE [LARGE SCALE GENOMIC DNA]</scope>
    <source>
        <strain evidence="6">Arc-Hr</strain>
    </source>
</reference>
<dbReference type="SUPFAM" id="SSF47648">
    <property type="entry name" value="Nucleoside phosphorylase/phosphoribosyltransferase N-terminal domain"/>
    <property type="match status" value="1"/>
</dbReference>
<keyword evidence="1" id="KW-0328">Glycosyltransferase</keyword>
<dbReference type="GO" id="GO:0004645">
    <property type="term" value="F:1,4-alpha-oligoglucan phosphorylase activity"/>
    <property type="evidence" value="ECO:0007669"/>
    <property type="project" value="InterPro"/>
</dbReference>
<dbReference type="InterPro" id="IPR035902">
    <property type="entry name" value="Nuc_phospho_transferase"/>
</dbReference>
<evidence type="ECO:0000313" key="5">
    <source>
        <dbReference type="EMBL" id="CQR50553.1"/>
    </source>
</evidence>
<dbReference type="PIRSF" id="PIRSF000478">
    <property type="entry name" value="TP_PyNP"/>
    <property type="match status" value="1"/>
</dbReference>
<proteinExistence type="predicted"/>
<dbReference type="InterPro" id="IPR017872">
    <property type="entry name" value="Pyrmidine_PPase_CS"/>
</dbReference>
<sequence length="492" mass="52224">MQLVAEHIDIGTRSPTVLLNESDAAELGVHALERVQLRRGGRTTIGIVELTDELVSEGTLGVTRRLDHLEGAVEVSVAPQPDSVYYIRKKLDDIELEADELSRIVRDIYEERLADVELGAYVSATYTNGLSLEETMHLTESMADAGETIAWEEPVIADKHSIGGVAGNRVTPILVPIVAAAGLKIPKTSSRAVTSAAGTADTMEVLCDVEFSVPEIRDIVGETGGCLVWGGAVNLSPVDDRIIRAETPLSIDPKGQLIASVLSKKKSAGSTNVVVDIPYGEGAKVESLAEARELAEDFNRVGDHLGMAVECAITNGAAPVGRGVGPVLEAREVLATLAGGGPNDLRMKAIRLADLLFESTGVDADAAEILDSGQAEETFREILAAQNGDPDVEAADLSPGRHTVAVRAARDGVVTHINNRLVNEVARRAGAPRDPGAGLELHRRVGEMAASGETLFTVHAESEDKLADAKALTERVETVRVRHPDEALVDRV</sequence>
<dbReference type="EC" id="2.4.2.57" evidence="3"/>
<dbReference type="InterPro" id="IPR017713">
    <property type="entry name" value="AMP_phosphorylase"/>
</dbReference>
<dbReference type="Gene3D" id="3.90.1170.30">
    <property type="entry name" value="Pyrimidine nucleoside phosphorylase-like, C-terminal domain"/>
    <property type="match status" value="1"/>
</dbReference>
<organism evidence="5 6">
    <name type="scientific">Haloferax massiliensis</name>
    <dbReference type="NCBI Taxonomy" id="1476858"/>
    <lineage>
        <taxon>Archaea</taxon>
        <taxon>Methanobacteriati</taxon>
        <taxon>Methanobacteriota</taxon>
        <taxon>Stenosarchaea group</taxon>
        <taxon>Halobacteria</taxon>
        <taxon>Halobacteriales</taxon>
        <taxon>Haloferacaceae</taxon>
        <taxon>Haloferax</taxon>
    </lineage>
</organism>
<dbReference type="InterPro" id="IPR013102">
    <property type="entry name" value="PYNP_C"/>
</dbReference>
<dbReference type="SMART" id="SM00941">
    <property type="entry name" value="PYNP_C"/>
    <property type="match status" value="1"/>
</dbReference>
<evidence type="ECO:0000256" key="2">
    <source>
        <dbReference type="ARBA" id="ARBA00022679"/>
    </source>
</evidence>
<dbReference type="GO" id="GO:0006206">
    <property type="term" value="P:pyrimidine nucleobase metabolic process"/>
    <property type="evidence" value="ECO:0007669"/>
    <property type="project" value="InterPro"/>
</dbReference>
<accession>A0A0D6JSC7</accession>
<dbReference type="Gene3D" id="3.40.1030.10">
    <property type="entry name" value="Nucleoside phosphorylase/phosphoribosyltransferase catalytic domain"/>
    <property type="match status" value="1"/>
</dbReference>
<dbReference type="RefSeq" id="WP_089778683.1">
    <property type="nucleotide sequence ID" value="NZ_CABLRR010000002.1"/>
</dbReference>